<dbReference type="InterPro" id="IPR051938">
    <property type="entry name" value="Apopto_cytoskel_mod"/>
</dbReference>
<evidence type="ECO:0000313" key="4">
    <source>
        <dbReference type="EMBL" id="CEG00389.1"/>
    </source>
</evidence>
<dbReference type="RefSeq" id="XP_003083642.2">
    <property type="nucleotide sequence ID" value="XM_003083594.2"/>
</dbReference>
<dbReference type="PANTHER" id="PTHR44145">
    <property type="entry name" value="DNAJ HOMOLOG SUBFAMILY A MEMBER 3, MITOCHONDRIAL"/>
    <property type="match status" value="1"/>
</dbReference>
<keyword evidence="5" id="KW-1185">Reference proteome</keyword>
<dbReference type="Pfam" id="PF00226">
    <property type="entry name" value="DnaJ"/>
    <property type="match status" value="1"/>
</dbReference>
<dbReference type="Gene3D" id="2.10.230.10">
    <property type="entry name" value="Heat shock protein DnaJ, cysteine-rich domain"/>
    <property type="match status" value="1"/>
</dbReference>
<protein>
    <submittedName>
        <fullName evidence="4">HSP40/DnaJ peptide-binding</fullName>
    </submittedName>
</protein>
<comment type="caution">
    <text evidence="4">The sequence shown here is derived from an EMBL/GenBank/DDBJ whole genome shotgun (WGS) entry which is preliminary data.</text>
</comment>
<dbReference type="AlphaFoldDB" id="A0A096P8Z1"/>
<dbReference type="CDD" id="cd06257">
    <property type="entry name" value="DnaJ"/>
    <property type="match status" value="1"/>
</dbReference>
<dbReference type="GO" id="GO:0051082">
    <property type="term" value="F:unfolded protein binding"/>
    <property type="evidence" value="ECO:0007669"/>
    <property type="project" value="InterPro"/>
</dbReference>
<dbReference type="Gene3D" id="1.10.287.110">
    <property type="entry name" value="DnaJ domain"/>
    <property type="match status" value="1"/>
</dbReference>
<evidence type="ECO:0000256" key="2">
    <source>
        <dbReference type="SAM" id="MobiDB-lite"/>
    </source>
</evidence>
<dbReference type="EMBL" id="CAID01000016">
    <property type="protein sequence ID" value="CEG00389.1"/>
    <property type="molecule type" value="Genomic_DNA"/>
</dbReference>
<dbReference type="PANTHER" id="PTHR44145:SF3">
    <property type="entry name" value="DNAJ HOMOLOG SUBFAMILY A MEMBER 3, MITOCHONDRIAL"/>
    <property type="match status" value="1"/>
</dbReference>
<dbReference type="SMART" id="SM00271">
    <property type="entry name" value="DnaJ"/>
    <property type="match status" value="1"/>
</dbReference>
<dbReference type="InParanoid" id="A0A096P8Z1"/>
<dbReference type="InterPro" id="IPR018253">
    <property type="entry name" value="DnaJ_domain_CS"/>
</dbReference>
<dbReference type="OrthoDB" id="10256793at2759"/>
<dbReference type="InterPro" id="IPR001623">
    <property type="entry name" value="DnaJ_domain"/>
</dbReference>
<evidence type="ECO:0000313" key="5">
    <source>
        <dbReference type="Proteomes" id="UP000009170"/>
    </source>
</evidence>
<dbReference type="PRINTS" id="PR00625">
    <property type="entry name" value="JDOMAIN"/>
</dbReference>
<accession>A0A096P8Z1</accession>
<dbReference type="InterPro" id="IPR002939">
    <property type="entry name" value="DnaJ_C"/>
</dbReference>
<keyword evidence="1" id="KW-0143">Chaperone</keyword>
<dbReference type="InterPro" id="IPR008971">
    <property type="entry name" value="HSP40/DnaJ_pept-bd"/>
</dbReference>
<name>A0A096P8Z1_OSTTA</name>
<dbReference type="PROSITE" id="PS50076">
    <property type="entry name" value="DNAJ_2"/>
    <property type="match status" value="1"/>
</dbReference>
<organism evidence="4 5">
    <name type="scientific">Ostreococcus tauri</name>
    <name type="common">Marine green alga</name>
    <dbReference type="NCBI Taxonomy" id="70448"/>
    <lineage>
        <taxon>Eukaryota</taxon>
        <taxon>Viridiplantae</taxon>
        <taxon>Chlorophyta</taxon>
        <taxon>Mamiellophyceae</taxon>
        <taxon>Mamiellales</taxon>
        <taxon>Bathycoccaceae</taxon>
        <taxon>Ostreococcus</taxon>
    </lineage>
</organism>
<evidence type="ECO:0000256" key="1">
    <source>
        <dbReference type="ARBA" id="ARBA00023186"/>
    </source>
</evidence>
<reference evidence="4 5" key="2">
    <citation type="journal article" date="2014" name="BMC Genomics">
        <title>An improved genome of the model marine alga Ostreococcus tauri unfolds by assessing Illumina de novo assemblies.</title>
        <authorList>
            <person name="Blanc-Mathieu R."/>
            <person name="Verhelst B."/>
            <person name="Derelle E."/>
            <person name="Rombauts S."/>
            <person name="Bouget F.Y."/>
            <person name="Carre I."/>
            <person name="Chateau A."/>
            <person name="Eyre-Walker A."/>
            <person name="Grimsley N."/>
            <person name="Moreau H."/>
            <person name="Piegu B."/>
            <person name="Rivals E."/>
            <person name="Schackwitz W."/>
            <person name="Van de Peer Y."/>
            <person name="Piganeau G."/>
        </authorList>
    </citation>
    <scope>NUCLEOTIDE SEQUENCE [LARGE SCALE GENOMIC DNA]</scope>
    <source>
        <strain evidence="5">OTTH 0595 / CCAP 157/2 / RCC745</strain>
    </source>
</reference>
<feature type="region of interest" description="Disordered" evidence="2">
    <location>
        <begin position="267"/>
        <end position="355"/>
    </location>
</feature>
<dbReference type="PROSITE" id="PS00636">
    <property type="entry name" value="DNAJ_1"/>
    <property type="match status" value="1"/>
</dbReference>
<dbReference type="GO" id="GO:0006457">
    <property type="term" value="P:protein folding"/>
    <property type="evidence" value="ECO:0007669"/>
    <property type="project" value="InterPro"/>
</dbReference>
<gene>
    <name evidence="4" type="ORF">OT_ostta16g01820</name>
</gene>
<dbReference type="Gene3D" id="2.60.260.20">
    <property type="entry name" value="Urease metallochaperone UreE, N-terminal domain"/>
    <property type="match status" value="2"/>
</dbReference>
<dbReference type="SUPFAM" id="SSF49493">
    <property type="entry name" value="HSP40/DnaJ peptide-binding domain"/>
    <property type="match status" value="1"/>
</dbReference>
<dbReference type="SUPFAM" id="SSF46565">
    <property type="entry name" value="Chaperone J-domain"/>
    <property type="match status" value="1"/>
</dbReference>
<dbReference type="GeneID" id="9831081"/>
<dbReference type="STRING" id="70448.A0A096P8Z1"/>
<feature type="domain" description="J" evidence="3">
    <location>
        <begin position="32"/>
        <end position="102"/>
    </location>
</feature>
<dbReference type="Pfam" id="PF01556">
    <property type="entry name" value="DnaJ_C"/>
    <property type="match status" value="1"/>
</dbReference>
<sequence>MSARFAMGCDGRDAALGHRTPRRAGERTRWMNHYDVLGVEPTASARTIARAHRAIALETHPDKVSNGTDGEKAAARARFDAAQRAYETLRDDARRMAYDSEMEVNGGRRDDVMMNVTFAESARGGTKLAVVPFKMTCERCDGRGRIDGAKGEEGDEGVCGKCRGDGVMDAYYHGRVYVPRGVAHGARLPIVGRSQSVRVRILPSKQFTRDGMHVKSTLRLSAEQAREGGFFDVETVYGTETVYFDEETKHGDTKTLRGKGLEQGKKLGDHIVVVQVERERAPEDEGEPSEDEDDESDAKKRKQDDEDDESDAKKRKQDDEDDEDDVNDAKQEVEGDEDDAKEDPSNAAPDAADLERLLAEKKAKLLAQLDAAGAK</sequence>
<dbReference type="KEGG" id="ota:OT_ostta16g01820"/>
<proteinExistence type="predicted"/>
<evidence type="ECO:0000259" key="3">
    <source>
        <dbReference type="PROSITE" id="PS50076"/>
    </source>
</evidence>
<reference evidence="5" key="1">
    <citation type="journal article" date="2006" name="Proc. Natl. Acad. Sci. U.S.A.">
        <title>Genome analysis of the smallest free-living eukaryote Ostreococcus tauri unveils many unique features.</title>
        <authorList>
            <person name="Derelle E."/>
            <person name="Ferraz C."/>
            <person name="Rombauts S."/>
            <person name="Rouze P."/>
            <person name="Worden A.Z."/>
            <person name="Robbens S."/>
            <person name="Partensky F."/>
            <person name="Degroeve S."/>
            <person name="Echeynie S."/>
            <person name="Cooke R."/>
            <person name="Saeys Y."/>
            <person name="Wuyts J."/>
            <person name="Jabbari K."/>
            <person name="Bowler C."/>
            <person name="Panaud O."/>
            <person name="Piegu B."/>
            <person name="Ball S.G."/>
            <person name="Ral J.-P."/>
            <person name="Bouget F.-Y."/>
            <person name="Piganeau G."/>
            <person name="De Baets B."/>
            <person name="Picard A."/>
            <person name="Delseny M."/>
            <person name="Demaille J."/>
            <person name="Van de Peer Y."/>
            <person name="Moreau H."/>
        </authorList>
    </citation>
    <scope>NUCLEOTIDE SEQUENCE [LARGE SCALE GENOMIC DNA]</scope>
    <source>
        <strain evidence="5">OTTH 0595 / CCAP 157/2 / RCC745</strain>
    </source>
</reference>
<dbReference type="InterPro" id="IPR036869">
    <property type="entry name" value="J_dom_sf"/>
</dbReference>
<dbReference type="Proteomes" id="UP000009170">
    <property type="component" value="Unassembled WGS sequence"/>
</dbReference>
<feature type="compositionally biased region" description="Acidic residues" evidence="2">
    <location>
        <begin position="284"/>
        <end position="296"/>
    </location>
</feature>